<evidence type="ECO:0000259" key="2">
    <source>
        <dbReference type="Pfam" id="PF00849"/>
    </source>
</evidence>
<dbReference type="PANTHER" id="PTHR21600:SF87">
    <property type="entry name" value="RNA PSEUDOURIDYLATE SYNTHASE DOMAIN-CONTAINING PROTEIN 1"/>
    <property type="match status" value="1"/>
</dbReference>
<reference evidence="3" key="1">
    <citation type="submission" date="2021-02" db="EMBL/GenBank/DDBJ databases">
        <authorList>
            <person name="Dougan E. K."/>
            <person name="Rhodes N."/>
            <person name="Thang M."/>
            <person name="Chan C."/>
        </authorList>
    </citation>
    <scope>NUCLEOTIDE SEQUENCE</scope>
</reference>
<sequence>DAGDPEFSRALAKQVTPQIRDFELEELLMVSWGAAGSCASDVDLFNAIQDEVAGRLREFEPRNFHDLASLQKFVQDILGVVWACNYANILSQPLLESAREAMKQTGVEMDKARGTSCSYQVPSLLETSIDSLLLKGQPQIVLDLPDRFVILKPPGWEVADQHTELQLLFFVRAVLGGQLPILFDAEHTYGFLHRLDVPSSGLILAAKTYEAYYDLQVQLSAGEVTRDYVVLCHGWARPGIEGLAEINARVSWRNSDLSASGGQGKPSRTLLKITAHAAHQAEALSLAAVRIATGRRHQIRSHLSHVGHPTVCDGKYTASATFQSDSYVCERNFLHRCRLVFRDANCVRREVTMPLPADLRRCLQKVASKERVSQGALQLWLGDLGPFDWEECNALKK</sequence>
<dbReference type="InterPro" id="IPR020103">
    <property type="entry name" value="PsdUridine_synth_cat_dom_sf"/>
</dbReference>
<name>A0A813JPF2_POLGL</name>
<dbReference type="Proteomes" id="UP000626109">
    <property type="component" value="Unassembled WGS sequence"/>
</dbReference>
<feature type="non-terminal residue" evidence="3">
    <location>
        <position position="397"/>
    </location>
</feature>
<feature type="domain" description="Pseudouridine synthase RsuA/RluA-like" evidence="2">
    <location>
        <begin position="181"/>
        <end position="305"/>
    </location>
</feature>
<dbReference type="SUPFAM" id="SSF55120">
    <property type="entry name" value="Pseudouridine synthase"/>
    <property type="match status" value="1"/>
</dbReference>
<dbReference type="AlphaFoldDB" id="A0A813JPF2"/>
<dbReference type="EMBL" id="CAJNNW010026219">
    <property type="protein sequence ID" value="CAE8683719.1"/>
    <property type="molecule type" value="Genomic_DNA"/>
</dbReference>
<gene>
    <name evidence="3" type="ORF">PGLA2088_LOCUS23585</name>
</gene>
<evidence type="ECO:0000313" key="4">
    <source>
        <dbReference type="Proteomes" id="UP000626109"/>
    </source>
</evidence>
<comment type="similarity">
    <text evidence="1">Belongs to the pseudouridine synthase RluA family.</text>
</comment>
<dbReference type="CDD" id="cd02869">
    <property type="entry name" value="PseudoU_synth_RluA_like"/>
    <property type="match status" value="1"/>
</dbReference>
<dbReference type="InterPro" id="IPR006145">
    <property type="entry name" value="PsdUridine_synth_RsuA/RluA"/>
</dbReference>
<dbReference type="PANTHER" id="PTHR21600">
    <property type="entry name" value="MITOCHONDRIAL RNA PSEUDOURIDINE SYNTHASE"/>
    <property type="match status" value="1"/>
</dbReference>
<dbReference type="GO" id="GO:0009982">
    <property type="term" value="F:pseudouridine synthase activity"/>
    <property type="evidence" value="ECO:0007669"/>
    <property type="project" value="InterPro"/>
</dbReference>
<evidence type="ECO:0000313" key="3">
    <source>
        <dbReference type="EMBL" id="CAE8683719.1"/>
    </source>
</evidence>
<proteinExistence type="inferred from homology"/>
<comment type="caution">
    <text evidence="3">The sequence shown here is derived from an EMBL/GenBank/DDBJ whole genome shotgun (WGS) entry which is preliminary data.</text>
</comment>
<evidence type="ECO:0000256" key="1">
    <source>
        <dbReference type="ARBA" id="ARBA00010876"/>
    </source>
</evidence>
<dbReference type="GO" id="GO:0000455">
    <property type="term" value="P:enzyme-directed rRNA pseudouridine synthesis"/>
    <property type="evidence" value="ECO:0007669"/>
    <property type="project" value="TreeGrafter"/>
</dbReference>
<protein>
    <recommendedName>
        <fullName evidence="2">Pseudouridine synthase RsuA/RluA-like domain-containing protein</fullName>
    </recommendedName>
</protein>
<organism evidence="3 4">
    <name type="scientific">Polarella glacialis</name>
    <name type="common">Dinoflagellate</name>
    <dbReference type="NCBI Taxonomy" id="89957"/>
    <lineage>
        <taxon>Eukaryota</taxon>
        <taxon>Sar</taxon>
        <taxon>Alveolata</taxon>
        <taxon>Dinophyceae</taxon>
        <taxon>Suessiales</taxon>
        <taxon>Suessiaceae</taxon>
        <taxon>Polarella</taxon>
    </lineage>
</organism>
<dbReference type="Pfam" id="PF00849">
    <property type="entry name" value="PseudoU_synth_2"/>
    <property type="match status" value="1"/>
</dbReference>
<dbReference type="InterPro" id="IPR050188">
    <property type="entry name" value="RluA_PseudoU_synthase"/>
</dbReference>
<dbReference type="GO" id="GO:0003723">
    <property type="term" value="F:RNA binding"/>
    <property type="evidence" value="ECO:0007669"/>
    <property type="project" value="InterPro"/>
</dbReference>
<dbReference type="Gene3D" id="3.30.2350.10">
    <property type="entry name" value="Pseudouridine synthase"/>
    <property type="match status" value="1"/>
</dbReference>
<accession>A0A813JPF2</accession>